<evidence type="ECO:0000313" key="2">
    <source>
        <dbReference type="EMBL" id="ARS43210.1"/>
    </source>
</evidence>
<dbReference type="EMBL" id="KX785324">
    <property type="protein sequence ID" value="ARS43210.1"/>
    <property type="molecule type" value="Genomic_DNA"/>
</dbReference>
<dbReference type="AlphaFoldDB" id="A0A2H4I6Z7"/>
<protein>
    <submittedName>
        <fullName evidence="2">Uncharacterized protein</fullName>
    </submittedName>
</protein>
<keyword evidence="1" id="KW-0732">Signal</keyword>
<feature type="signal peptide" evidence="1">
    <location>
        <begin position="1"/>
        <end position="21"/>
    </location>
</feature>
<geneLocation type="plasmid" evidence="2">
    <name>unnamed1</name>
</geneLocation>
<evidence type="ECO:0000256" key="1">
    <source>
        <dbReference type="SAM" id="SignalP"/>
    </source>
</evidence>
<feature type="chain" id="PRO_5038873536" evidence="1">
    <location>
        <begin position="22"/>
        <end position="152"/>
    </location>
</feature>
<organism evidence="2">
    <name type="scientific">Streptococcus suis</name>
    <dbReference type="NCBI Taxonomy" id="1307"/>
    <lineage>
        <taxon>Bacteria</taxon>
        <taxon>Bacillati</taxon>
        <taxon>Bacillota</taxon>
        <taxon>Bacilli</taxon>
        <taxon>Lactobacillales</taxon>
        <taxon>Streptococcaceae</taxon>
        <taxon>Streptococcus</taxon>
    </lineage>
</organism>
<dbReference type="OrthoDB" id="9808275at2"/>
<reference evidence="2" key="1">
    <citation type="submission" date="2016-08" db="EMBL/GenBank/DDBJ databases">
        <title>Plasmids of Streptococcus suis.</title>
        <authorList>
            <person name="Sadowy E."/>
        </authorList>
    </citation>
    <scope>NUCLEOTIDE SEQUENCE</scope>
    <source>
        <strain evidence="2">7617</strain>
        <plasmid evidence="2">unnamed1</plasmid>
    </source>
</reference>
<dbReference type="RefSeq" id="WP_079844858.1">
    <property type="nucleotide sequence ID" value="NZ_BCEF01000014.1"/>
</dbReference>
<sequence>MKFSKCIIVGLLTVSMCGVVAPSVSGVIVSADEVHNGNTYLPPVKESDYLGQKTERSIWSKIAKSAIKKAIRNKHLLMEFIEEVAGKTVARNANKFFSPIAASLEPLLEWAEIPGNAVYDAVFRAVIKAGGSRAVAANIANAIREVLEWTLF</sequence>
<keyword evidence="2" id="KW-0614">Plasmid</keyword>
<name>A0A2H4I6Z7_STRSU</name>
<accession>A0A2H4I6Z7</accession>
<proteinExistence type="predicted"/>